<keyword evidence="1 2" id="KW-0732">Signal</keyword>
<dbReference type="GO" id="GO:0006508">
    <property type="term" value="P:proteolysis"/>
    <property type="evidence" value="ECO:0007669"/>
    <property type="project" value="InterPro"/>
</dbReference>
<dbReference type="PANTHER" id="PTHR43037">
    <property type="entry name" value="UNNAMED PRODUCT-RELATED"/>
    <property type="match status" value="1"/>
</dbReference>
<dbReference type="OrthoDB" id="449091at2759"/>
<dbReference type="PANTHER" id="PTHR43037:SF4">
    <property type="entry name" value="PEPTIDASE S9 PROLYL OLIGOPEPTIDASE CATALYTIC DOMAIN-CONTAINING PROTEIN"/>
    <property type="match status" value="1"/>
</dbReference>
<dbReference type="EMBL" id="KB201459">
    <property type="protein sequence ID" value="ESO96501.1"/>
    <property type="molecule type" value="Genomic_DNA"/>
</dbReference>
<dbReference type="Pfam" id="PF00326">
    <property type="entry name" value="Peptidase_S9"/>
    <property type="match status" value="1"/>
</dbReference>
<gene>
    <name evidence="4" type="ORF">LOTGIDRAFT_159918</name>
</gene>
<reference evidence="4 5" key="1">
    <citation type="journal article" date="2013" name="Nature">
        <title>Insights into bilaterian evolution from three spiralian genomes.</title>
        <authorList>
            <person name="Simakov O."/>
            <person name="Marletaz F."/>
            <person name="Cho S.J."/>
            <person name="Edsinger-Gonzales E."/>
            <person name="Havlak P."/>
            <person name="Hellsten U."/>
            <person name="Kuo D.H."/>
            <person name="Larsson T."/>
            <person name="Lv J."/>
            <person name="Arendt D."/>
            <person name="Savage R."/>
            <person name="Osoegawa K."/>
            <person name="de Jong P."/>
            <person name="Grimwood J."/>
            <person name="Chapman J.A."/>
            <person name="Shapiro H."/>
            <person name="Aerts A."/>
            <person name="Otillar R.P."/>
            <person name="Terry A.Y."/>
            <person name="Boore J.L."/>
            <person name="Grigoriev I.V."/>
            <person name="Lindberg D.R."/>
            <person name="Seaver E.C."/>
            <person name="Weisblat D.A."/>
            <person name="Putnam N.H."/>
            <person name="Rokhsar D.S."/>
        </authorList>
    </citation>
    <scope>NUCLEOTIDE SEQUENCE [LARGE SCALE GENOMIC DNA]</scope>
</reference>
<sequence>MRSIVLFAKFLLLHLLNAKETYKSPKQFLESEVERLNKANTECSLKKITRRAIEKQRLTFLNQDVDHPEVCFVKYLVTESKDSLMWSALGTIYDKKGKKFTSQTNFCFKQASKLEGKFSKYISEWNFLGPFPIGKTEFDGDPIQVYGDIRNLSLSRYSGKEYYSELMSEAKVKWMEIKQRKLESIIQISPSIPWNDLVSSLGSLGITEWQGWLVGDIAVNVDSTLLFQCIGVSTFYVNDVQLTGDVYHRERYWFSVHLTRGVHTVYVPIRTKVAANIKCSFKAMKKTFEILDPKFLPDLYDGYIFGRYFTLPVSNYHPTKWLKNIKITRHGGLSSMIKVKAIESSVSIAPGQTRPIIIKLSSDSLVTSTCKEGGINFEIKISTSEGSETMGMNLRCRGIDQSVVFSFMNHDGSIQHAATIKPIGESKGISYPVMLTLHGTTVPPQNQADSYKYMVNDEFIFGVDGMWLLAPTRHGAHNWEGPGLLTALRSIEALKELVEEASWTKPKVDTEHLIIAGHSMGGHGAWHIATHYPDRVMALVSLAGWIKKEEYGDSNLFFKHDVSTSHTDPIVKLIMESCISENDADKHVSNLKGMPVFVRIGAADKTVHPYYSRRMVRLLHEASVQVQYTELPGKEHWWWDTSKTNDGGAVNDEPIRDFVTKHLLTNQKGSCSVDGNCENEEGWSKYQSSDTEFVLSTVNPALGSGLKGLRILQQIIPYRTSDIKVKKEGEKITLITTNVKRFELQDSSIRGIDWENYDIYIDDTHYPQSEISQMYQHQLHYFKLRDGKWLITHEDIYKLGERGPENLGPARRIAEKDFILVVGSSGNNEDINKLLLESSVYIANLFLLTSDTIANIVLDIEITANQLENKNIILLGSPEENKFTGDYLSKLPVRLKDNSITLGTCKYTNQTNTGLFTLAPHGQRNLALILFGSNKEGLKDVISLAKPTIPPMTRSPFSNLLPDYVISGSESRWKGPGGWQCAGFWDNEWKYQQYLSSCIC</sequence>
<dbReference type="Proteomes" id="UP000030746">
    <property type="component" value="Unassembled WGS sequence"/>
</dbReference>
<dbReference type="AlphaFoldDB" id="V4AS16"/>
<proteinExistence type="predicted"/>
<dbReference type="InterPro" id="IPR050955">
    <property type="entry name" value="Plant_Biomass_Hydrol_Est"/>
</dbReference>
<dbReference type="Gene3D" id="3.40.50.1820">
    <property type="entry name" value="alpha/beta hydrolase"/>
    <property type="match status" value="1"/>
</dbReference>
<feature type="domain" description="Peptidase S9 prolyl oligopeptidase catalytic" evidence="3">
    <location>
        <begin position="504"/>
        <end position="639"/>
    </location>
</feature>
<evidence type="ECO:0000256" key="2">
    <source>
        <dbReference type="SAM" id="SignalP"/>
    </source>
</evidence>
<organism evidence="4 5">
    <name type="scientific">Lottia gigantea</name>
    <name type="common">Giant owl limpet</name>
    <dbReference type="NCBI Taxonomy" id="225164"/>
    <lineage>
        <taxon>Eukaryota</taxon>
        <taxon>Metazoa</taxon>
        <taxon>Spiralia</taxon>
        <taxon>Lophotrochozoa</taxon>
        <taxon>Mollusca</taxon>
        <taxon>Gastropoda</taxon>
        <taxon>Patellogastropoda</taxon>
        <taxon>Lottioidea</taxon>
        <taxon>Lottiidae</taxon>
        <taxon>Lottia</taxon>
    </lineage>
</organism>
<dbReference type="CTD" id="20238198"/>
<evidence type="ECO:0000256" key="1">
    <source>
        <dbReference type="ARBA" id="ARBA00022729"/>
    </source>
</evidence>
<dbReference type="RefSeq" id="XP_009052855.1">
    <property type="nucleotide sequence ID" value="XM_009054607.1"/>
</dbReference>
<dbReference type="InterPro" id="IPR029058">
    <property type="entry name" value="AB_hydrolase_fold"/>
</dbReference>
<feature type="chain" id="PRO_5004716899" description="Peptidase S9 prolyl oligopeptidase catalytic domain-containing protein" evidence="2">
    <location>
        <begin position="19"/>
        <end position="1000"/>
    </location>
</feature>
<dbReference type="GO" id="GO:0008236">
    <property type="term" value="F:serine-type peptidase activity"/>
    <property type="evidence" value="ECO:0007669"/>
    <property type="project" value="InterPro"/>
</dbReference>
<evidence type="ECO:0000259" key="3">
    <source>
        <dbReference type="Pfam" id="PF00326"/>
    </source>
</evidence>
<evidence type="ECO:0000313" key="5">
    <source>
        <dbReference type="Proteomes" id="UP000030746"/>
    </source>
</evidence>
<dbReference type="KEGG" id="lgi:LOTGIDRAFT_159918"/>
<accession>V4AS16</accession>
<dbReference type="STRING" id="225164.V4AS16"/>
<name>V4AS16_LOTGI</name>
<dbReference type="HOGENOM" id="CLU_008039_0_0_1"/>
<dbReference type="GeneID" id="20238198"/>
<dbReference type="OMA" id="HAREQHF"/>
<protein>
    <recommendedName>
        <fullName evidence="3">Peptidase S9 prolyl oligopeptidase catalytic domain-containing protein</fullName>
    </recommendedName>
</protein>
<keyword evidence="5" id="KW-1185">Reference proteome</keyword>
<evidence type="ECO:0000313" key="4">
    <source>
        <dbReference type="EMBL" id="ESO96501.1"/>
    </source>
</evidence>
<feature type="signal peptide" evidence="2">
    <location>
        <begin position="1"/>
        <end position="18"/>
    </location>
</feature>
<dbReference type="InterPro" id="IPR001375">
    <property type="entry name" value="Peptidase_S9_cat"/>
</dbReference>
<dbReference type="SUPFAM" id="SSF53474">
    <property type="entry name" value="alpha/beta-Hydrolases"/>
    <property type="match status" value="1"/>
</dbReference>